<dbReference type="Gene3D" id="3.50.50.60">
    <property type="entry name" value="FAD/NAD(P)-binding domain"/>
    <property type="match status" value="2"/>
</dbReference>
<dbReference type="GO" id="GO:0008718">
    <property type="term" value="F:D-amino-acid dehydrogenase activity"/>
    <property type="evidence" value="ECO:0007669"/>
    <property type="project" value="TreeGrafter"/>
</dbReference>
<dbReference type="Proteomes" id="UP000678374">
    <property type="component" value="Unassembled WGS sequence"/>
</dbReference>
<dbReference type="GO" id="GO:0005886">
    <property type="term" value="C:plasma membrane"/>
    <property type="evidence" value="ECO:0007669"/>
    <property type="project" value="TreeGrafter"/>
</dbReference>
<name>A0A940YUJ2_9BURK</name>
<reference evidence="4" key="1">
    <citation type="submission" date="2021-04" db="EMBL/GenBank/DDBJ databases">
        <title>The genome sequence of Ideonella sp. 4Y11.</title>
        <authorList>
            <person name="Liu Y."/>
        </authorList>
    </citation>
    <scope>NUCLEOTIDE SEQUENCE</scope>
    <source>
        <strain evidence="4">4Y11</strain>
    </source>
</reference>
<evidence type="ECO:0000256" key="2">
    <source>
        <dbReference type="ARBA" id="ARBA00023002"/>
    </source>
</evidence>
<gene>
    <name evidence="4" type="ORF">KAK06_11350</name>
</gene>
<dbReference type="GO" id="GO:0005737">
    <property type="term" value="C:cytoplasm"/>
    <property type="evidence" value="ECO:0007669"/>
    <property type="project" value="TreeGrafter"/>
</dbReference>
<dbReference type="PANTHER" id="PTHR13847:SF280">
    <property type="entry name" value="D-AMINO ACID DEHYDROGENASE"/>
    <property type="match status" value="1"/>
</dbReference>
<dbReference type="EMBL" id="JAGQDE010000008">
    <property type="protein sequence ID" value="MBQ0959545.1"/>
    <property type="molecule type" value="Genomic_DNA"/>
</dbReference>
<dbReference type="GO" id="GO:0055130">
    <property type="term" value="P:D-alanine catabolic process"/>
    <property type="evidence" value="ECO:0007669"/>
    <property type="project" value="TreeGrafter"/>
</dbReference>
<keyword evidence="5" id="KW-1185">Reference proteome</keyword>
<evidence type="ECO:0000259" key="3">
    <source>
        <dbReference type="Pfam" id="PF01266"/>
    </source>
</evidence>
<dbReference type="SUPFAM" id="SSF51905">
    <property type="entry name" value="FAD/NAD(P)-binding domain"/>
    <property type="match status" value="1"/>
</dbReference>
<feature type="domain" description="FAD dependent oxidoreductase" evidence="3">
    <location>
        <begin position="2"/>
        <end position="411"/>
    </location>
</feature>
<protein>
    <submittedName>
        <fullName evidence="4">FAD-dependent oxidoreductase</fullName>
    </submittedName>
</protein>
<dbReference type="PANTHER" id="PTHR13847">
    <property type="entry name" value="SARCOSINE DEHYDROGENASE-RELATED"/>
    <property type="match status" value="1"/>
</dbReference>
<keyword evidence="2" id="KW-0560">Oxidoreductase</keyword>
<evidence type="ECO:0000313" key="5">
    <source>
        <dbReference type="Proteomes" id="UP000678374"/>
    </source>
</evidence>
<comment type="caution">
    <text evidence="4">The sequence shown here is derived from an EMBL/GenBank/DDBJ whole genome shotgun (WGS) entry which is preliminary data.</text>
</comment>
<proteinExistence type="inferred from homology"/>
<dbReference type="AlphaFoldDB" id="A0A940YUJ2"/>
<evidence type="ECO:0000313" key="4">
    <source>
        <dbReference type="EMBL" id="MBQ0959545.1"/>
    </source>
</evidence>
<dbReference type="InterPro" id="IPR036188">
    <property type="entry name" value="FAD/NAD-bd_sf"/>
</dbReference>
<dbReference type="RefSeq" id="WP_210802193.1">
    <property type="nucleotide sequence ID" value="NZ_JAGQDE010000008.1"/>
</dbReference>
<evidence type="ECO:0000256" key="1">
    <source>
        <dbReference type="ARBA" id="ARBA00009410"/>
    </source>
</evidence>
<dbReference type="Pfam" id="PF01266">
    <property type="entry name" value="DAO"/>
    <property type="match status" value="1"/>
</dbReference>
<organism evidence="4 5">
    <name type="scientific">Ideonella aquatica</name>
    <dbReference type="NCBI Taxonomy" id="2824119"/>
    <lineage>
        <taxon>Bacteria</taxon>
        <taxon>Pseudomonadati</taxon>
        <taxon>Pseudomonadota</taxon>
        <taxon>Betaproteobacteria</taxon>
        <taxon>Burkholderiales</taxon>
        <taxon>Sphaerotilaceae</taxon>
        <taxon>Ideonella</taxon>
    </lineage>
</organism>
<sequence length="431" mass="45473">MHVAVIGAGLAGVCSAFELASAGHQVTVVERHAGVAAEGSFANGGLLAGAYTAAWQAPGLPTRLLAPVQSGGWGWQALRPSVWSPWWRQRQHRRSPRQAASRAALLALSRLSRARLDELTLRWSLAREQAEGLLVLLRTERELAQLRAGLDWLAEQGVAHHCVDAEGARAIEPGLSTEPGLHAALHFPGDAAANSRQFVHQLKTEAQALGVRWLFQHEVTGLAGAHGGGPLQLSLAGSREPVPPARAGAPVPLLSVDAVVLCAAQGAPALLQSLGVRLPAVVHSACSFTAPLRLEDGLLDLTPRAAILDQRQQISIARQGDRVRVAGGVRPGVQLGRPPAADMRRLYRVLDDWFPGAAHTSRSLEWCGPRLAVTDGLPLIGPSGVPGVWLNTAHGASGWTLACGAAQQLAAQISQQPAPVDPAPFALERLR</sequence>
<comment type="similarity">
    <text evidence="1">Belongs to the DadA oxidoreductase family.</text>
</comment>
<dbReference type="Gene3D" id="3.30.9.10">
    <property type="entry name" value="D-Amino Acid Oxidase, subunit A, domain 2"/>
    <property type="match status" value="1"/>
</dbReference>
<dbReference type="InterPro" id="IPR006076">
    <property type="entry name" value="FAD-dep_OxRdtase"/>
</dbReference>
<accession>A0A940YUJ2</accession>